<reference evidence="2 3" key="1">
    <citation type="submission" date="2024-02" db="EMBL/GenBank/DDBJ databases">
        <title>De novo assembly and annotation of 12 fungi associated with fruit tree decline syndrome in Ontario, Canada.</title>
        <authorList>
            <person name="Sulman M."/>
            <person name="Ellouze W."/>
            <person name="Ilyukhin E."/>
        </authorList>
    </citation>
    <scope>NUCLEOTIDE SEQUENCE [LARGE SCALE GENOMIC DNA]</scope>
    <source>
        <strain evidence="2 3">FDS-637</strain>
    </source>
</reference>
<keyword evidence="3" id="KW-1185">Reference proteome</keyword>
<evidence type="ECO:0000256" key="1">
    <source>
        <dbReference type="SAM" id="MobiDB-lite"/>
    </source>
</evidence>
<proteinExistence type="predicted"/>
<evidence type="ECO:0000313" key="3">
    <source>
        <dbReference type="Proteomes" id="UP001430584"/>
    </source>
</evidence>
<sequence>MFLNCVSNQDTAPSPGSVIFQEFESYSRRELPRLVRAELKVAAEREEMLMQERLHGFLFDITRRVSETLWEEFRNNNVQANSSNGEASQQVESSLQGPDADFLAAPPPQPATIPDARTVMAEGGRNYSSQGNGPSTDTSGSDSAYGTLLSGSNLAYSAARFPVASRGGAQEQSSLEGGSLRTNAVVGGPFLSEHSNHSLDDTSIVPTQFGSGPVGPHAHQQQQHQPYMWPSWDPGFPAEDWSLFNEQNVTTEAYLDDPSLKAPLPGDPRMGGDPTDGNG</sequence>
<accession>A0ABR3CSF8</accession>
<dbReference type="RefSeq" id="XP_066636587.1">
    <property type="nucleotide sequence ID" value="XM_066774020.1"/>
</dbReference>
<protein>
    <submittedName>
        <fullName evidence="2">Uncharacterized protein</fullName>
    </submittedName>
</protein>
<evidence type="ECO:0000313" key="2">
    <source>
        <dbReference type="EMBL" id="KAL0263558.1"/>
    </source>
</evidence>
<feature type="compositionally biased region" description="Polar residues" evidence="1">
    <location>
        <begin position="126"/>
        <end position="144"/>
    </location>
</feature>
<feature type="region of interest" description="Disordered" evidence="1">
    <location>
        <begin position="79"/>
        <end position="144"/>
    </location>
</feature>
<feature type="compositionally biased region" description="Polar residues" evidence="1">
    <location>
        <begin position="79"/>
        <end position="96"/>
    </location>
</feature>
<organism evidence="2 3">
    <name type="scientific">Diplodia seriata</name>
    <dbReference type="NCBI Taxonomy" id="420778"/>
    <lineage>
        <taxon>Eukaryota</taxon>
        <taxon>Fungi</taxon>
        <taxon>Dikarya</taxon>
        <taxon>Ascomycota</taxon>
        <taxon>Pezizomycotina</taxon>
        <taxon>Dothideomycetes</taxon>
        <taxon>Dothideomycetes incertae sedis</taxon>
        <taxon>Botryosphaeriales</taxon>
        <taxon>Botryosphaeriaceae</taxon>
        <taxon>Diplodia</taxon>
    </lineage>
</organism>
<comment type="caution">
    <text evidence="2">The sequence shown here is derived from an EMBL/GenBank/DDBJ whole genome shotgun (WGS) entry which is preliminary data.</text>
</comment>
<dbReference type="EMBL" id="JAJVCZ030000002">
    <property type="protein sequence ID" value="KAL0263558.1"/>
    <property type="molecule type" value="Genomic_DNA"/>
</dbReference>
<gene>
    <name evidence="2" type="ORF">SLS55_002539</name>
</gene>
<feature type="region of interest" description="Disordered" evidence="1">
    <location>
        <begin position="252"/>
        <end position="279"/>
    </location>
</feature>
<dbReference type="GeneID" id="92006624"/>
<name>A0ABR3CSF8_9PEZI</name>
<dbReference type="Proteomes" id="UP001430584">
    <property type="component" value="Unassembled WGS sequence"/>
</dbReference>